<dbReference type="InterPro" id="IPR050091">
    <property type="entry name" value="PKS_NRPS_Biosynth_Enz"/>
</dbReference>
<dbReference type="EMBL" id="WJYA01000297">
    <property type="protein sequence ID" value="MTE28495.1"/>
    <property type="molecule type" value="Genomic_DNA"/>
</dbReference>
<feature type="non-terminal residue" evidence="3">
    <location>
        <position position="78"/>
    </location>
</feature>
<dbReference type="AlphaFoldDB" id="A0A7K1GHC6"/>
<protein>
    <submittedName>
        <fullName evidence="3">KR domain-containing protein</fullName>
    </submittedName>
</protein>
<dbReference type="Gene3D" id="3.40.50.720">
    <property type="entry name" value="NAD(P)-binding Rossmann-like Domain"/>
    <property type="match status" value="1"/>
</dbReference>
<gene>
    <name evidence="3" type="ORF">F1003_16395</name>
</gene>
<feature type="domain" description="Ketoreductase (KR)" evidence="2">
    <location>
        <begin position="1"/>
        <end position="77"/>
    </location>
</feature>
<dbReference type="GO" id="GO:0006633">
    <property type="term" value="P:fatty acid biosynthetic process"/>
    <property type="evidence" value="ECO:0007669"/>
    <property type="project" value="TreeGrafter"/>
</dbReference>
<reference evidence="3 4" key="1">
    <citation type="submission" date="2019-11" db="EMBL/GenBank/DDBJ databases">
        <title>Winogradskyella ouciana sp. nov., isolated from the hadal seawater of the Mariana Trench.</title>
        <authorList>
            <person name="Liu R."/>
        </authorList>
    </citation>
    <scope>NUCLEOTIDE SEQUENCE [LARGE SCALE GENOMIC DNA]</scope>
    <source>
        <strain evidence="3 4">ZXX205</strain>
    </source>
</reference>
<comment type="caution">
    <text evidence="3">The sequence shown here is derived from an EMBL/GenBank/DDBJ whole genome shotgun (WGS) entry which is preliminary data.</text>
</comment>
<dbReference type="SUPFAM" id="SSF51735">
    <property type="entry name" value="NAD(P)-binding Rossmann-fold domains"/>
    <property type="match status" value="1"/>
</dbReference>
<evidence type="ECO:0000313" key="3">
    <source>
        <dbReference type="EMBL" id="MTE28495.1"/>
    </source>
</evidence>
<organism evidence="3 4">
    <name type="scientific">Winogradskyella ouciana</name>
    <dbReference type="NCBI Taxonomy" id="2608631"/>
    <lineage>
        <taxon>Bacteria</taxon>
        <taxon>Pseudomonadati</taxon>
        <taxon>Bacteroidota</taxon>
        <taxon>Flavobacteriia</taxon>
        <taxon>Flavobacteriales</taxon>
        <taxon>Flavobacteriaceae</taxon>
        <taxon>Winogradskyella</taxon>
    </lineage>
</organism>
<dbReference type="Proteomes" id="UP000447545">
    <property type="component" value="Unassembled WGS sequence"/>
</dbReference>
<dbReference type="Pfam" id="PF08659">
    <property type="entry name" value="KR"/>
    <property type="match status" value="1"/>
</dbReference>
<name>A0A7K1GHC6_9FLAO</name>
<keyword evidence="4" id="KW-1185">Reference proteome</keyword>
<dbReference type="PANTHER" id="PTHR43775:SF51">
    <property type="entry name" value="INACTIVE PHENOLPHTHIOCEROL SYNTHESIS POLYKETIDE SYNTHASE TYPE I PKS1-RELATED"/>
    <property type="match status" value="1"/>
</dbReference>
<dbReference type="InterPro" id="IPR036291">
    <property type="entry name" value="NAD(P)-bd_dom_sf"/>
</dbReference>
<sequence>TGGTGALGAHVARELARAGARQLLLLSRRGPDAPGADALRADLTALGADVTLTACDAADRDALAKVLADIPETAPLTG</sequence>
<keyword evidence="1" id="KW-0808">Transferase</keyword>
<dbReference type="InterPro" id="IPR013968">
    <property type="entry name" value="PKS_KR"/>
</dbReference>
<evidence type="ECO:0000256" key="1">
    <source>
        <dbReference type="ARBA" id="ARBA00022679"/>
    </source>
</evidence>
<dbReference type="PANTHER" id="PTHR43775">
    <property type="entry name" value="FATTY ACID SYNTHASE"/>
    <property type="match status" value="1"/>
</dbReference>
<evidence type="ECO:0000259" key="2">
    <source>
        <dbReference type="Pfam" id="PF08659"/>
    </source>
</evidence>
<proteinExistence type="predicted"/>
<accession>A0A7K1GHC6</accession>
<feature type="non-terminal residue" evidence="3">
    <location>
        <position position="1"/>
    </location>
</feature>
<evidence type="ECO:0000313" key="4">
    <source>
        <dbReference type="Proteomes" id="UP000447545"/>
    </source>
</evidence>
<dbReference type="GO" id="GO:0004312">
    <property type="term" value="F:fatty acid synthase activity"/>
    <property type="evidence" value="ECO:0007669"/>
    <property type="project" value="TreeGrafter"/>
</dbReference>